<dbReference type="STRING" id="871968.DESME_13455"/>
<keyword evidence="8" id="KW-0862">Zinc</keyword>
<accession>W0EEH4</accession>
<comment type="similarity">
    <text evidence="3">Belongs to the peptidase M50B family.</text>
</comment>
<evidence type="ECO:0000256" key="11">
    <source>
        <dbReference type="ARBA" id="ARBA00023136"/>
    </source>
</evidence>
<name>W0EEH4_9FIRM</name>
<dbReference type="InterPro" id="IPR008915">
    <property type="entry name" value="Peptidase_M50"/>
</dbReference>
<keyword evidence="6" id="KW-0479">Metal-binding</keyword>
<dbReference type="KEGG" id="dmt:DESME_13455"/>
<keyword evidence="5 12" id="KW-0812">Transmembrane</keyword>
<dbReference type="Proteomes" id="UP000010847">
    <property type="component" value="Chromosome"/>
</dbReference>
<evidence type="ECO:0000256" key="6">
    <source>
        <dbReference type="ARBA" id="ARBA00022723"/>
    </source>
</evidence>
<dbReference type="eggNOG" id="COG1994">
    <property type="taxonomic scope" value="Bacteria"/>
</dbReference>
<feature type="transmembrane region" description="Helical" evidence="12">
    <location>
        <begin position="84"/>
        <end position="104"/>
    </location>
</feature>
<evidence type="ECO:0000256" key="1">
    <source>
        <dbReference type="ARBA" id="ARBA00001947"/>
    </source>
</evidence>
<comment type="subcellular location">
    <subcellularLocation>
        <location evidence="2">Membrane</location>
        <topology evidence="2">Multi-pass membrane protein</topology>
    </subcellularLocation>
</comment>
<dbReference type="CDD" id="cd06161">
    <property type="entry name" value="S2P-M50_SpoIVFB"/>
    <property type="match status" value="1"/>
</dbReference>
<feature type="domain" description="Peptidase M50" evidence="13">
    <location>
        <begin position="121"/>
        <end position="167"/>
    </location>
</feature>
<dbReference type="Pfam" id="PF02163">
    <property type="entry name" value="Peptidase_M50"/>
    <property type="match status" value="2"/>
</dbReference>
<evidence type="ECO:0000313" key="15">
    <source>
        <dbReference type="Proteomes" id="UP000010847"/>
    </source>
</evidence>
<feature type="transmembrane region" description="Helical" evidence="12">
    <location>
        <begin position="183"/>
        <end position="200"/>
    </location>
</feature>
<feature type="transmembrane region" description="Helical" evidence="12">
    <location>
        <begin position="16"/>
        <end position="41"/>
    </location>
</feature>
<evidence type="ECO:0000256" key="8">
    <source>
        <dbReference type="ARBA" id="ARBA00022833"/>
    </source>
</evidence>
<dbReference type="RefSeq" id="WP_006715829.1">
    <property type="nucleotide sequence ID" value="NZ_CP007032.1"/>
</dbReference>
<keyword evidence="4" id="KW-0645">Protease</keyword>
<evidence type="ECO:0000259" key="13">
    <source>
        <dbReference type="Pfam" id="PF02163"/>
    </source>
</evidence>
<dbReference type="PANTHER" id="PTHR39188">
    <property type="entry name" value="MEMBRANE-ASSOCIATED ZINC METALLOPROTEASE M50B"/>
    <property type="match status" value="1"/>
</dbReference>
<keyword evidence="9 12" id="KW-1133">Transmembrane helix</keyword>
<dbReference type="GO" id="GO:0016020">
    <property type="term" value="C:membrane"/>
    <property type="evidence" value="ECO:0007669"/>
    <property type="project" value="UniProtKB-SubCell"/>
</dbReference>
<proteinExistence type="inferred from homology"/>
<dbReference type="GO" id="GO:0006508">
    <property type="term" value="P:proteolysis"/>
    <property type="evidence" value="ECO:0007669"/>
    <property type="project" value="UniProtKB-KW"/>
</dbReference>
<dbReference type="EMBL" id="CP007032">
    <property type="protein sequence ID" value="AHF07918.1"/>
    <property type="molecule type" value="Genomic_DNA"/>
</dbReference>
<dbReference type="HOGENOM" id="CLU_037123_0_0_9"/>
<keyword evidence="11 12" id="KW-0472">Membrane</keyword>
<evidence type="ECO:0000256" key="2">
    <source>
        <dbReference type="ARBA" id="ARBA00004141"/>
    </source>
</evidence>
<organism evidence="14 15">
    <name type="scientific">Desulfitobacterium metallireducens DSM 15288</name>
    <dbReference type="NCBI Taxonomy" id="871968"/>
    <lineage>
        <taxon>Bacteria</taxon>
        <taxon>Bacillati</taxon>
        <taxon>Bacillota</taxon>
        <taxon>Clostridia</taxon>
        <taxon>Eubacteriales</taxon>
        <taxon>Desulfitobacteriaceae</taxon>
        <taxon>Desulfitobacterium</taxon>
    </lineage>
</organism>
<keyword evidence="10" id="KW-0482">Metalloprotease</keyword>
<dbReference type="PANTHER" id="PTHR39188:SF3">
    <property type="entry name" value="STAGE IV SPORULATION PROTEIN FB"/>
    <property type="match status" value="1"/>
</dbReference>
<dbReference type="OrthoDB" id="166377at2"/>
<feature type="transmembrane region" description="Helical" evidence="12">
    <location>
        <begin position="158"/>
        <end position="177"/>
    </location>
</feature>
<sequence>MEVLRLRGLSIRVHPTFLLVLVAYGVLGLITQALFIFALVIGHELAHLFTAKAYGFNVVGLEIFPFGGAAYCDDLFEGRKIEESIMALAGPGFNLLLLFAAQALRWLGYWTGPSGEEFVRINFWLAAFNLLPILPLDGGRVARALFSDMFGFVRTTKALARLGQAFGAFLAILGLTLLGKEHFIENLMTFLILAAFFWLSGNKEIASARITFLRHLTRKKEELLRKGLMKSKVLTAYAETPLVRIVEELTPDRYALIHLPGKEFQMEKMLTETEVVEGMLAHGIYYPVGKL</sequence>
<evidence type="ECO:0000256" key="7">
    <source>
        <dbReference type="ARBA" id="ARBA00022801"/>
    </source>
</evidence>
<comment type="cofactor">
    <cofactor evidence="1">
        <name>Zn(2+)</name>
        <dbReference type="ChEBI" id="CHEBI:29105"/>
    </cofactor>
</comment>
<feature type="transmembrane region" description="Helical" evidence="12">
    <location>
        <begin position="53"/>
        <end position="72"/>
    </location>
</feature>
<keyword evidence="7" id="KW-0378">Hydrolase</keyword>
<evidence type="ECO:0000256" key="9">
    <source>
        <dbReference type="ARBA" id="ARBA00022989"/>
    </source>
</evidence>
<protein>
    <submittedName>
        <fullName evidence="14">Peptidase M50</fullName>
    </submittedName>
</protein>
<keyword evidence="15" id="KW-1185">Reference proteome</keyword>
<dbReference type="GO" id="GO:0046872">
    <property type="term" value="F:metal ion binding"/>
    <property type="evidence" value="ECO:0007669"/>
    <property type="project" value="UniProtKB-KW"/>
</dbReference>
<evidence type="ECO:0000256" key="5">
    <source>
        <dbReference type="ARBA" id="ARBA00022692"/>
    </source>
</evidence>
<feature type="domain" description="Peptidase M50" evidence="13">
    <location>
        <begin position="33"/>
        <end position="101"/>
    </location>
</feature>
<evidence type="ECO:0000256" key="3">
    <source>
        <dbReference type="ARBA" id="ARBA00007931"/>
    </source>
</evidence>
<evidence type="ECO:0000256" key="10">
    <source>
        <dbReference type="ARBA" id="ARBA00023049"/>
    </source>
</evidence>
<evidence type="ECO:0000256" key="12">
    <source>
        <dbReference type="SAM" id="Phobius"/>
    </source>
</evidence>
<feature type="transmembrane region" description="Helical" evidence="12">
    <location>
        <begin position="124"/>
        <end position="146"/>
    </location>
</feature>
<evidence type="ECO:0000256" key="4">
    <source>
        <dbReference type="ARBA" id="ARBA00022670"/>
    </source>
</evidence>
<evidence type="ECO:0000313" key="14">
    <source>
        <dbReference type="EMBL" id="AHF07918.1"/>
    </source>
</evidence>
<dbReference type="AlphaFoldDB" id="W0EEH4"/>
<gene>
    <name evidence="14" type="ORF">DESME_13455</name>
</gene>
<reference evidence="14 15" key="1">
    <citation type="submission" date="2013-12" db="EMBL/GenBank/DDBJ databases">
        <authorList>
            <consortium name="DOE Joint Genome Institute"/>
            <person name="Smidt H."/>
            <person name="Huntemann M."/>
            <person name="Han J."/>
            <person name="Chen A."/>
            <person name="Kyrpides N."/>
            <person name="Mavromatis K."/>
            <person name="Markowitz V."/>
            <person name="Palaniappan K."/>
            <person name="Ivanova N."/>
            <person name="Schaumberg A."/>
            <person name="Pati A."/>
            <person name="Liolios K."/>
            <person name="Nordberg H.P."/>
            <person name="Cantor M.N."/>
            <person name="Hua S.X."/>
            <person name="Woyke T."/>
        </authorList>
    </citation>
    <scope>NUCLEOTIDE SEQUENCE [LARGE SCALE GENOMIC DNA]</scope>
    <source>
        <strain evidence="15">DSM 15288</strain>
    </source>
</reference>
<dbReference type="GO" id="GO:0008237">
    <property type="term" value="F:metallopeptidase activity"/>
    <property type="evidence" value="ECO:0007669"/>
    <property type="project" value="UniProtKB-KW"/>
</dbReference>